<accession>A0A401V1V8</accession>
<dbReference type="RefSeq" id="WP_124343401.1">
    <property type="nucleotide sequence ID" value="NZ_BHYL01000206.1"/>
</dbReference>
<organism evidence="1 2">
    <name type="scientific">Cellulomonas algicola</name>
    <dbReference type="NCBI Taxonomy" id="2071633"/>
    <lineage>
        <taxon>Bacteria</taxon>
        <taxon>Bacillati</taxon>
        <taxon>Actinomycetota</taxon>
        <taxon>Actinomycetes</taxon>
        <taxon>Micrococcales</taxon>
        <taxon>Cellulomonadaceae</taxon>
        <taxon>Cellulomonas</taxon>
    </lineage>
</organism>
<dbReference type="Proteomes" id="UP000288246">
    <property type="component" value="Unassembled WGS sequence"/>
</dbReference>
<proteinExistence type="predicted"/>
<evidence type="ECO:0000313" key="1">
    <source>
        <dbReference type="EMBL" id="GCD20891.1"/>
    </source>
</evidence>
<evidence type="ECO:0000313" key="2">
    <source>
        <dbReference type="Proteomes" id="UP000288246"/>
    </source>
</evidence>
<protein>
    <submittedName>
        <fullName evidence="1">Uncharacterized protein</fullName>
    </submittedName>
</protein>
<dbReference type="EMBL" id="BHYL01000206">
    <property type="protein sequence ID" value="GCD20891.1"/>
    <property type="molecule type" value="Genomic_DNA"/>
</dbReference>
<gene>
    <name evidence="1" type="ORF">CTKZ_24530</name>
</gene>
<sequence>MPDALTPAEVLARAAELRGSAVVVVGTLEVGAATAHLEGDAATARVDIHDPGLLDLLLPAVPAAGGGRYAYRDAAVVEAVVDEDAGSAVLTAVRSVEIRRGTTTYRVGATGAP</sequence>
<keyword evidence="2" id="KW-1185">Reference proteome</keyword>
<comment type="caution">
    <text evidence="1">The sequence shown here is derived from an EMBL/GenBank/DDBJ whole genome shotgun (WGS) entry which is preliminary data.</text>
</comment>
<dbReference type="AlphaFoldDB" id="A0A401V1V8"/>
<reference evidence="1 2" key="1">
    <citation type="submission" date="2018-11" db="EMBL/GenBank/DDBJ databases">
        <title>Draft genome sequence of Cellulomonas takizawaensis strain TKZ-21.</title>
        <authorList>
            <person name="Yamamura H."/>
            <person name="Hayashi T."/>
            <person name="Hamada M."/>
            <person name="Serisawa Y."/>
            <person name="Matsuyama K."/>
            <person name="Nakagawa Y."/>
            <person name="Otoguro M."/>
            <person name="Yanagida F."/>
            <person name="Hayakawa M."/>
        </authorList>
    </citation>
    <scope>NUCLEOTIDE SEQUENCE [LARGE SCALE GENOMIC DNA]</scope>
    <source>
        <strain evidence="1 2">TKZ-21</strain>
    </source>
</reference>
<name>A0A401V1V8_9CELL</name>